<name>A0ABS7DM58_9FIRM</name>
<sequence length="302" mass="32645">MNQFLVMSGVQASLFIYLAVGYLMQKLGVITQSVRGGITNLLVMILLPCMVFNSFHQEISAQKMISAAAILAVAFALSFFAWFVGWLIYRRYPQEKASILRYGTLVANSGFAGLPVIQSAYGATGLFYASIFIIPNRIFMWSTGVSMFQKGKSCNWVRDVLLNPGIIAVELGLARMLLKIRLPGFVDTAVAGMGNCTTAISIIVVGSILAEVDLKSIFSKDALFLSFVRLIFLPGCALIALKATGFERLATAVAVVLTGMPIGSTTAILGEKYGADASFASKCVFVTTLLSLFTIPIFTFFL</sequence>
<keyword evidence="4" id="KW-1003">Cell membrane</keyword>
<feature type="transmembrane region" description="Helical" evidence="8">
    <location>
        <begin position="282"/>
        <end position="301"/>
    </location>
</feature>
<feature type="transmembrane region" description="Helical" evidence="8">
    <location>
        <begin position="100"/>
        <end position="121"/>
    </location>
</feature>
<comment type="similarity">
    <text evidence="2">Belongs to the auxin efflux carrier (TC 2.A.69) family.</text>
</comment>
<feature type="transmembrane region" description="Helical" evidence="8">
    <location>
        <begin position="190"/>
        <end position="210"/>
    </location>
</feature>
<evidence type="ECO:0000256" key="2">
    <source>
        <dbReference type="ARBA" id="ARBA00010145"/>
    </source>
</evidence>
<dbReference type="PANTHER" id="PTHR36838:SF1">
    <property type="entry name" value="SLR1864 PROTEIN"/>
    <property type="match status" value="1"/>
</dbReference>
<feature type="transmembrane region" description="Helical" evidence="8">
    <location>
        <begin position="249"/>
        <end position="270"/>
    </location>
</feature>
<dbReference type="InterPro" id="IPR038770">
    <property type="entry name" value="Na+/solute_symporter_sf"/>
</dbReference>
<protein>
    <submittedName>
        <fullName evidence="9">AEC family transporter</fullName>
    </submittedName>
</protein>
<feature type="transmembrane region" description="Helical" evidence="8">
    <location>
        <begin position="6"/>
        <end position="24"/>
    </location>
</feature>
<dbReference type="Pfam" id="PF03547">
    <property type="entry name" value="Mem_trans"/>
    <property type="match status" value="1"/>
</dbReference>
<evidence type="ECO:0000256" key="1">
    <source>
        <dbReference type="ARBA" id="ARBA00004651"/>
    </source>
</evidence>
<gene>
    <name evidence="9" type="ORF">J5W02_03720</name>
</gene>
<dbReference type="Proteomes" id="UP000719942">
    <property type="component" value="Unassembled WGS sequence"/>
</dbReference>
<evidence type="ECO:0000256" key="4">
    <source>
        <dbReference type="ARBA" id="ARBA00022475"/>
    </source>
</evidence>
<dbReference type="InterPro" id="IPR004776">
    <property type="entry name" value="Mem_transp_PIN-like"/>
</dbReference>
<evidence type="ECO:0000313" key="9">
    <source>
        <dbReference type="EMBL" id="MBW7571910.1"/>
    </source>
</evidence>
<dbReference type="EMBL" id="JAGFNZ010000001">
    <property type="protein sequence ID" value="MBW7571910.1"/>
    <property type="molecule type" value="Genomic_DNA"/>
</dbReference>
<feature type="transmembrane region" description="Helical" evidence="8">
    <location>
        <begin position="67"/>
        <end position="88"/>
    </location>
</feature>
<keyword evidence="7 8" id="KW-0472">Membrane</keyword>
<organism evidence="9 10">
    <name type="scientific">Caproiciproducens faecalis</name>
    <dbReference type="NCBI Taxonomy" id="2820301"/>
    <lineage>
        <taxon>Bacteria</taxon>
        <taxon>Bacillati</taxon>
        <taxon>Bacillota</taxon>
        <taxon>Clostridia</taxon>
        <taxon>Eubacteriales</taxon>
        <taxon>Acutalibacteraceae</taxon>
        <taxon>Caproiciproducens</taxon>
    </lineage>
</organism>
<evidence type="ECO:0000256" key="3">
    <source>
        <dbReference type="ARBA" id="ARBA00022448"/>
    </source>
</evidence>
<keyword evidence="10" id="KW-1185">Reference proteome</keyword>
<evidence type="ECO:0000256" key="8">
    <source>
        <dbReference type="SAM" id="Phobius"/>
    </source>
</evidence>
<comment type="subcellular location">
    <subcellularLocation>
        <location evidence="1">Cell membrane</location>
        <topology evidence="1">Multi-pass membrane protein</topology>
    </subcellularLocation>
</comment>
<evidence type="ECO:0000256" key="7">
    <source>
        <dbReference type="ARBA" id="ARBA00023136"/>
    </source>
</evidence>
<reference evidence="9 10" key="1">
    <citation type="submission" date="2021-03" db="EMBL/GenBank/DDBJ databases">
        <title>Caproiciproducens sp. nov. isolated from feces of cow.</title>
        <authorList>
            <person name="Choi J.-Y."/>
        </authorList>
    </citation>
    <scope>NUCLEOTIDE SEQUENCE [LARGE SCALE GENOMIC DNA]</scope>
    <source>
        <strain evidence="9 10">AGMB10547</strain>
    </source>
</reference>
<evidence type="ECO:0000256" key="5">
    <source>
        <dbReference type="ARBA" id="ARBA00022692"/>
    </source>
</evidence>
<dbReference type="Gene3D" id="1.20.1530.20">
    <property type="match status" value="1"/>
</dbReference>
<keyword evidence="5 8" id="KW-0812">Transmembrane</keyword>
<evidence type="ECO:0000313" key="10">
    <source>
        <dbReference type="Proteomes" id="UP000719942"/>
    </source>
</evidence>
<feature type="transmembrane region" description="Helical" evidence="8">
    <location>
        <begin position="36"/>
        <end position="55"/>
    </location>
</feature>
<evidence type="ECO:0000256" key="6">
    <source>
        <dbReference type="ARBA" id="ARBA00022989"/>
    </source>
</evidence>
<keyword evidence="3" id="KW-0813">Transport</keyword>
<feature type="transmembrane region" description="Helical" evidence="8">
    <location>
        <begin position="160"/>
        <end position="178"/>
    </location>
</feature>
<dbReference type="PANTHER" id="PTHR36838">
    <property type="entry name" value="AUXIN EFFLUX CARRIER FAMILY PROTEIN"/>
    <property type="match status" value="1"/>
</dbReference>
<feature type="transmembrane region" description="Helical" evidence="8">
    <location>
        <begin position="222"/>
        <end position="243"/>
    </location>
</feature>
<proteinExistence type="inferred from homology"/>
<comment type="caution">
    <text evidence="9">The sequence shown here is derived from an EMBL/GenBank/DDBJ whole genome shotgun (WGS) entry which is preliminary data.</text>
</comment>
<keyword evidence="6 8" id="KW-1133">Transmembrane helix</keyword>
<accession>A0ABS7DM58</accession>
<feature type="transmembrane region" description="Helical" evidence="8">
    <location>
        <begin position="127"/>
        <end position="148"/>
    </location>
</feature>